<dbReference type="InterPro" id="IPR036396">
    <property type="entry name" value="Cyt_P450_sf"/>
</dbReference>
<evidence type="ECO:0000256" key="1">
    <source>
        <dbReference type="ARBA" id="ARBA00010617"/>
    </source>
</evidence>
<dbReference type="PROSITE" id="PS00086">
    <property type="entry name" value="CYTOCHROME_P450"/>
    <property type="match status" value="1"/>
</dbReference>
<gene>
    <name evidence="3" type="ORF">GCM10010140_58150</name>
</gene>
<accession>A0ABQ2R983</accession>
<dbReference type="PRINTS" id="PR00385">
    <property type="entry name" value="P450"/>
</dbReference>
<dbReference type="RefSeq" id="WP_189249630.1">
    <property type="nucleotide sequence ID" value="NZ_BMQJ01000016.1"/>
</dbReference>
<evidence type="ECO:0000313" key="3">
    <source>
        <dbReference type="EMBL" id="GGQ20111.1"/>
    </source>
</evidence>
<comment type="caution">
    <text evidence="3">The sequence shown here is derived from an EMBL/GenBank/DDBJ whole genome shotgun (WGS) entry which is preliminary data.</text>
</comment>
<keyword evidence="4" id="KW-1185">Reference proteome</keyword>
<dbReference type="SUPFAM" id="SSF48264">
    <property type="entry name" value="Cytochrome P450"/>
    <property type="match status" value="1"/>
</dbReference>
<sequence length="379" mass="42139">MTTPSHSYPFGWPSPVDQPKELADLHAEPIVPVTLPSGDTALLITRYDDIRQVLADPRVSKNRNRPDVARMTAKKVKVFQRQVDMDPPGHTRMRRLIGKAFTAHRIERLRPRITEIVEELLDGLERAGGPVDLNRAFSYPLTIRIICELLGVPEEERANFGDTSSPPWGYMRDLIARKRENPDDELISALIRVSDEDDGRLSEEELHWWSTLLLLAGYETTASQLSGCVVLLLAHPGQLALVREDPGRVPAAVEELLRCQVVGSSLSMLRYVTEDIEVAGTVIPKGTSIIPALESANHDPAAFGCPARFDVTRRDRTQLTFSTGQHYCVGAPLARAVLQIGLAGLLRRFPGLRLAVPAAELNRQHDVFFQGFTEVPVAW</sequence>
<name>A0ABQ2R983_9ACTN</name>
<proteinExistence type="inferred from homology"/>
<keyword evidence="2" id="KW-0479">Metal-binding</keyword>
<reference evidence="4" key="1">
    <citation type="journal article" date="2019" name="Int. J. Syst. Evol. Microbiol.">
        <title>The Global Catalogue of Microorganisms (GCM) 10K type strain sequencing project: providing services to taxonomists for standard genome sequencing and annotation.</title>
        <authorList>
            <consortium name="The Broad Institute Genomics Platform"/>
            <consortium name="The Broad Institute Genome Sequencing Center for Infectious Disease"/>
            <person name="Wu L."/>
            <person name="Ma J."/>
        </authorList>
    </citation>
    <scope>NUCLEOTIDE SEQUENCE [LARGE SCALE GENOMIC DNA]</scope>
    <source>
        <strain evidence="4">JCM 3115</strain>
    </source>
</reference>
<protein>
    <submittedName>
        <fullName evidence="3">Cytochrome P450</fullName>
    </submittedName>
</protein>
<dbReference type="PANTHER" id="PTHR46696">
    <property type="entry name" value="P450, PUTATIVE (EUROFUNG)-RELATED"/>
    <property type="match status" value="1"/>
</dbReference>
<dbReference type="PRINTS" id="PR00359">
    <property type="entry name" value="BP450"/>
</dbReference>
<dbReference type="EMBL" id="BMQJ01000016">
    <property type="protein sequence ID" value="GGQ20111.1"/>
    <property type="molecule type" value="Genomic_DNA"/>
</dbReference>
<dbReference type="CDD" id="cd11031">
    <property type="entry name" value="Cyp158A-like"/>
    <property type="match status" value="1"/>
</dbReference>
<keyword evidence="2" id="KW-0503">Monooxygenase</keyword>
<keyword evidence="2" id="KW-0560">Oxidoreductase</keyword>
<comment type="similarity">
    <text evidence="1 2">Belongs to the cytochrome P450 family.</text>
</comment>
<keyword evidence="2" id="KW-0349">Heme</keyword>
<dbReference type="Gene3D" id="1.10.630.10">
    <property type="entry name" value="Cytochrome P450"/>
    <property type="match status" value="1"/>
</dbReference>
<keyword evidence="2" id="KW-0408">Iron</keyword>
<dbReference type="Pfam" id="PF00067">
    <property type="entry name" value="p450"/>
    <property type="match status" value="1"/>
</dbReference>
<organism evidence="3 4">
    <name type="scientific">Streptosporangium pseudovulgare</name>
    <dbReference type="NCBI Taxonomy" id="35765"/>
    <lineage>
        <taxon>Bacteria</taxon>
        <taxon>Bacillati</taxon>
        <taxon>Actinomycetota</taxon>
        <taxon>Actinomycetes</taxon>
        <taxon>Streptosporangiales</taxon>
        <taxon>Streptosporangiaceae</taxon>
        <taxon>Streptosporangium</taxon>
    </lineage>
</organism>
<dbReference type="Proteomes" id="UP000611554">
    <property type="component" value="Unassembled WGS sequence"/>
</dbReference>
<evidence type="ECO:0000256" key="2">
    <source>
        <dbReference type="RuleBase" id="RU000461"/>
    </source>
</evidence>
<dbReference type="InterPro" id="IPR002397">
    <property type="entry name" value="Cyt_P450_B"/>
</dbReference>
<dbReference type="InterPro" id="IPR001128">
    <property type="entry name" value="Cyt_P450"/>
</dbReference>
<dbReference type="PANTHER" id="PTHR46696:SF1">
    <property type="entry name" value="CYTOCHROME P450 YJIB-RELATED"/>
    <property type="match status" value="1"/>
</dbReference>
<dbReference type="InterPro" id="IPR017972">
    <property type="entry name" value="Cyt_P450_CS"/>
</dbReference>
<evidence type="ECO:0000313" key="4">
    <source>
        <dbReference type="Proteomes" id="UP000611554"/>
    </source>
</evidence>